<dbReference type="RefSeq" id="XP_002678948.1">
    <property type="nucleotide sequence ID" value="XM_002678902.1"/>
</dbReference>
<sequence length="773" mass="89981">MLTNNTTSCCSSSDHSSCDHHHHGHQQDLVSEEYAHICHKLQTILFNEETRKEIESLVQDNLIPNIVSLNIQPSVWMIKSLLQNPSLPLILYDLCFEVFNPSVSLTLFMRQQKLDEELQVVIEFVEAIYNHSSPKEVQSLLSEALTANTVNIRRVNDFHQIDILNFGPADFNNQAILDHNLFLLKLLFENLSRLPETEKRWFFFKVLDYTFSNVCSTRVETIQNEAYGDEEMMKSEADKKMALDRNFLGYSTCLVDCLLSACSSIFEKKSSDSISQKIHLKRESDCFLQICFTILAKIYSNENLVQICTENGTLLKVMQSITACKRTFNDIVEYSKRFKAWSDVNNSKDDQIDEEDEDEEMSEDDEEEDIKNFVFWDNRGLGIFIYLLLDKAIERKHYSLFILSDLYIFIMCKYYTEIMLQSGMAGFATAALSILRKLFENNIKKKGSLVIKLGVPEYDLASYFDLAQSLISFMTVCPNNNLRTMAYKVFQDFITRFNDEDRFNILYHIMNKCPYPYLVAIILDRLKEEIILEYNAVFQRIDKKKIETLRELNEYNPIEPPKLEEVNEFLKNNKANSETQNYFSKFAPNTAPKINYDSETVRDIRLFAKDSKAFLVPHKIPNLIIELLEKYVEDPFDSDNIQVILRALNLYYFLLLRDSEPNVTGVLDSEIVSKMEEKVLNKLNSACEKLTKVIQEHNAMQLGDEEEEDLDYDELMDEFESEFTPEEIQALQELKSQEKEKSKIKEQSSHELDLHLLNEVLTRIHDILSGKCK</sequence>
<dbReference type="InParanoid" id="D2V9V0"/>
<protein>
    <submittedName>
        <fullName evidence="1">Predicted protein</fullName>
    </submittedName>
</protein>
<dbReference type="OMA" id="KAFLVPH"/>
<keyword evidence="2" id="KW-1185">Reference proteome</keyword>
<dbReference type="InterPro" id="IPR019516">
    <property type="entry name" value="Glomulin/ALF4"/>
</dbReference>
<evidence type="ECO:0000313" key="1">
    <source>
        <dbReference type="EMBL" id="EFC46204.1"/>
    </source>
</evidence>
<dbReference type="GeneID" id="8859427"/>
<dbReference type="InterPro" id="IPR013877">
    <property type="entry name" value="YAP-bd/ALF4/Glomulin"/>
</dbReference>
<dbReference type="Proteomes" id="UP000006671">
    <property type="component" value="Unassembled WGS sequence"/>
</dbReference>
<dbReference type="KEGG" id="ngr:NAEGRDRAFT_65636"/>
<dbReference type="PANTHER" id="PTHR15430">
    <property type="entry name" value="GLOMULIN"/>
    <property type="match status" value="1"/>
</dbReference>
<name>D2V9V0_NAEGR</name>
<dbReference type="GO" id="GO:0055105">
    <property type="term" value="F:ubiquitin-protein transferase inhibitor activity"/>
    <property type="evidence" value="ECO:0007669"/>
    <property type="project" value="TreeGrafter"/>
</dbReference>
<dbReference type="PANTHER" id="PTHR15430:SF1">
    <property type="entry name" value="GLOMULIN"/>
    <property type="match status" value="1"/>
</dbReference>
<dbReference type="EMBL" id="GG738859">
    <property type="protein sequence ID" value="EFC46204.1"/>
    <property type="molecule type" value="Genomic_DNA"/>
</dbReference>
<organism evidence="2">
    <name type="scientific">Naegleria gruberi</name>
    <name type="common">Amoeba</name>
    <dbReference type="NCBI Taxonomy" id="5762"/>
    <lineage>
        <taxon>Eukaryota</taxon>
        <taxon>Discoba</taxon>
        <taxon>Heterolobosea</taxon>
        <taxon>Tetramitia</taxon>
        <taxon>Eutetramitia</taxon>
        <taxon>Vahlkampfiidae</taxon>
        <taxon>Naegleria</taxon>
    </lineage>
</organism>
<evidence type="ECO:0000313" key="2">
    <source>
        <dbReference type="Proteomes" id="UP000006671"/>
    </source>
</evidence>
<dbReference type="Pfam" id="PF08568">
    <property type="entry name" value="Kinetochor_Ybp2"/>
    <property type="match status" value="1"/>
</dbReference>
<gene>
    <name evidence="1" type="ORF">NAEGRDRAFT_65636</name>
</gene>
<accession>D2V9V0</accession>
<proteinExistence type="predicted"/>
<dbReference type="AlphaFoldDB" id="D2V9V0"/>
<dbReference type="VEuPathDB" id="AmoebaDB:NAEGRDRAFT_65636"/>
<reference evidence="1 2" key="1">
    <citation type="journal article" date="2010" name="Cell">
        <title>The genome of Naegleria gruberi illuminates early eukaryotic versatility.</title>
        <authorList>
            <person name="Fritz-Laylin L.K."/>
            <person name="Prochnik S.E."/>
            <person name="Ginger M.L."/>
            <person name="Dacks J.B."/>
            <person name="Carpenter M.L."/>
            <person name="Field M.C."/>
            <person name="Kuo A."/>
            <person name="Paredez A."/>
            <person name="Chapman J."/>
            <person name="Pham J."/>
            <person name="Shu S."/>
            <person name="Neupane R."/>
            <person name="Cipriano M."/>
            <person name="Mancuso J."/>
            <person name="Tu H."/>
            <person name="Salamov A."/>
            <person name="Lindquist E."/>
            <person name="Shapiro H."/>
            <person name="Lucas S."/>
            <person name="Grigoriev I.V."/>
            <person name="Cande W.Z."/>
            <person name="Fulton C."/>
            <person name="Rokhsar D.S."/>
            <person name="Dawson S.C."/>
        </authorList>
    </citation>
    <scope>NUCLEOTIDE SEQUENCE [LARGE SCALE GENOMIC DNA]</scope>
    <source>
        <strain evidence="1 2">NEG-M</strain>
    </source>
</reference>
<dbReference type="OrthoDB" id="10258246at2759"/>
<dbReference type="GO" id="GO:0005737">
    <property type="term" value="C:cytoplasm"/>
    <property type="evidence" value="ECO:0007669"/>
    <property type="project" value="TreeGrafter"/>
</dbReference>